<evidence type="ECO:0000313" key="1">
    <source>
        <dbReference type="EMBL" id="GAG99953.1"/>
    </source>
</evidence>
<sequence>MAQIRGLQRWNEKYRQEIEGFKNGFQGGCWCCECVAEKNVELVAEIDAIRKRHIVTFPRIHGGFDVYDMSPAMKEGVLMDKLVEMGWTPPSGSGLLNP</sequence>
<gene>
    <name evidence="1" type="ORF">S01H4_51497</name>
</gene>
<protein>
    <submittedName>
        <fullName evidence="1">Uncharacterized protein</fullName>
    </submittedName>
</protein>
<organism evidence="1">
    <name type="scientific">marine sediment metagenome</name>
    <dbReference type="NCBI Taxonomy" id="412755"/>
    <lineage>
        <taxon>unclassified sequences</taxon>
        <taxon>metagenomes</taxon>
        <taxon>ecological metagenomes</taxon>
    </lineage>
</organism>
<proteinExistence type="predicted"/>
<name>X1CV62_9ZZZZ</name>
<comment type="caution">
    <text evidence="1">The sequence shown here is derived from an EMBL/GenBank/DDBJ whole genome shotgun (WGS) entry which is preliminary data.</text>
</comment>
<reference evidence="1" key="1">
    <citation type="journal article" date="2014" name="Front. Microbiol.">
        <title>High frequency of phylogenetically diverse reductive dehalogenase-homologous genes in deep subseafloor sedimentary metagenomes.</title>
        <authorList>
            <person name="Kawai M."/>
            <person name="Futagami T."/>
            <person name="Toyoda A."/>
            <person name="Takaki Y."/>
            <person name="Nishi S."/>
            <person name="Hori S."/>
            <person name="Arai W."/>
            <person name="Tsubouchi T."/>
            <person name="Morono Y."/>
            <person name="Uchiyama I."/>
            <person name="Ito T."/>
            <person name="Fujiyama A."/>
            <person name="Inagaki F."/>
            <person name="Takami H."/>
        </authorList>
    </citation>
    <scope>NUCLEOTIDE SEQUENCE</scope>
    <source>
        <strain evidence="1">Expedition CK06-06</strain>
    </source>
</reference>
<dbReference type="EMBL" id="BART01029331">
    <property type="protein sequence ID" value="GAG99953.1"/>
    <property type="molecule type" value="Genomic_DNA"/>
</dbReference>
<accession>X1CV62</accession>
<dbReference type="AlphaFoldDB" id="X1CV62"/>